<dbReference type="Proteomes" id="UP000005239">
    <property type="component" value="Unassembled WGS sequence"/>
</dbReference>
<evidence type="ECO:0000259" key="8">
    <source>
        <dbReference type="Pfam" id="PF01431"/>
    </source>
</evidence>
<dbReference type="InterPro" id="IPR018497">
    <property type="entry name" value="Peptidase_M13_C"/>
</dbReference>
<comment type="similarity">
    <text evidence="2">Belongs to the peptidase M13 family.</text>
</comment>
<evidence type="ECO:0000256" key="5">
    <source>
        <dbReference type="ARBA" id="ARBA00022801"/>
    </source>
</evidence>
<dbReference type="PRINTS" id="PR00786">
    <property type="entry name" value="NEPRILYSIN"/>
</dbReference>
<dbReference type="Gene3D" id="3.40.390.10">
    <property type="entry name" value="Collagenase (Catalytic Domain)"/>
    <property type="match status" value="1"/>
</dbReference>
<dbReference type="AlphaFoldDB" id="A0A8R1Z4V3"/>
<dbReference type="PANTHER" id="PTHR11733:SF188">
    <property type="entry name" value="NEPRILYSIN"/>
    <property type="match status" value="1"/>
</dbReference>
<protein>
    <recommendedName>
        <fullName evidence="12">Peptidase</fullName>
    </recommendedName>
</protein>
<evidence type="ECO:0000259" key="9">
    <source>
        <dbReference type="Pfam" id="PF05649"/>
    </source>
</evidence>
<name>A0A8R1Z4V3_PRIPA</name>
<evidence type="ECO:0000313" key="10">
    <source>
        <dbReference type="EnsemblMetazoa" id="PPA45637.1"/>
    </source>
</evidence>
<reference evidence="11" key="1">
    <citation type="journal article" date="2008" name="Nat. Genet.">
        <title>The Pristionchus pacificus genome provides a unique perspective on nematode lifestyle and parasitism.</title>
        <authorList>
            <person name="Dieterich C."/>
            <person name="Clifton S.W."/>
            <person name="Schuster L.N."/>
            <person name="Chinwalla A."/>
            <person name="Delehaunty K."/>
            <person name="Dinkelacker I."/>
            <person name="Fulton L."/>
            <person name="Fulton R."/>
            <person name="Godfrey J."/>
            <person name="Minx P."/>
            <person name="Mitreva M."/>
            <person name="Roeseler W."/>
            <person name="Tian H."/>
            <person name="Witte H."/>
            <person name="Yang S.P."/>
            <person name="Wilson R.K."/>
            <person name="Sommer R.J."/>
        </authorList>
    </citation>
    <scope>NUCLEOTIDE SEQUENCE [LARGE SCALE GENOMIC DNA]</scope>
    <source>
        <strain evidence="11">PS312</strain>
    </source>
</reference>
<evidence type="ECO:0000256" key="3">
    <source>
        <dbReference type="ARBA" id="ARBA00022670"/>
    </source>
</evidence>
<dbReference type="CDD" id="cd08662">
    <property type="entry name" value="M13"/>
    <property type="match status" value="1"/>
</dbReference>
<dbReference type="SUPFAM" id="SSF55486">
    <property type="entry name" value="Metalloproteases ('zincins'), catalytic domain"/>
    <property type="match status" value="1"/>
</dbReference>
<dbReference type="GO" id="GO:0016485">
    <property type="term" value="P:protein processing"/>
    <property type="evidence" value="ECO:0000318"/>
    <property type="project" value="GO_Central"/>
</dbReference>
<evidence type="ECO:0000256" key="6">
    <source>
        <dbReference type="ARBA" id="ARBA00022833"/>
    </source>
</evidence>
<dbReference type="InterPro" id="IPR008753">
    <property type="entry name" value="Peptidase_M13_N"/>
</dbReference>
<dbReference type="PANTHER" id="PTHR11733">
    <property type="entry name" value="ZINC METALLOPROTEASE FAMILY M13 NEPRILYSIN-RELATED"/>
    <property type="match status" value="1"/>
</dbReference>
<evidence type="ECO:0008006" key="12">
    <source>
        <dbReference type="Google" id="ProtNLM"/>
    </source>
</evidence>
<gene>
    <name evidence="10" type="primary">WBGene00284006</name>
</gene>
<organism evidence="10 11">
    <name type="scientific">Pristionchus pacificus</name>
    <name type="common">Parasitic nematode worm</name>
    <dbReference type="NCBI Taxonomy" id="54126"/>
    <lineage>
        <taxon>Eukaryota</taxon>
        <taxon>Metazoa</taxon>
        <taxon>Ecdysozoa</taxon>
        <taxon>Nematoda</taxon>
        <taxon>Chromadorea</taxon>
        <taxon>Rhabditida</taxon>
        <taxon>Rhabditina</taxon>
        <taxon>Diplogasteromorpha</taxon>
        <taxon>Diplogasteroidea</taxon>
        <taxon>Neodiplogasteridae</taxon>
        <taxon>Pristionchus</taxon>
    </lineage>
</organism>
<keyword evidence="11" id="KW-1185">Reference proteome</keyword>
<comment type="cofactor">
    <cofactor evidence="1">
        <name>Zn(2+)</name>
        <dbReference type="ChEBI" id="CHEBI:29105"/>
    </cofactor>
</comment>
<dbReference type="GO" id="GO:0004222">
    <property type="term" value="F:metalloendopeptidase activity"/>
    <property type="evidence" value="ECO:0000318"/>
    <property type="project" value="GO_Central"/>
</dbReference>
<keyword evidence="5" id="KW-0378">Hydrolase</keyword>
<sequence>MSKLIGYSTVVLVLAALGVAIASLVFNILVFNKINEDPVVEISSTLTSIPSTAAPDDGCPDYTNPADVSDDPKWKEAADRLIANVDRSVDPCQEFYDFSCGKYIQNTDLAGQTRKSTFDETQYVINLGLADYFDSKALKDLTDVEKYQKNFLTMCYADAQTDGSDKDVRKTKWTDLSKDLNADLGFPLFGKPAVPKTTDDLFGAMGSMERKYTGGPLMTSYVTADYKNSLKHALYINQPALHFTRDYFVKPQYIDKLQGYAIDIRHLLLSYADSMGVTIDHTFCAGVDALDHKACAQQVAEWAVQMETSLAMSSWPGTELRNYKQQYTAFDDLDNLDSHFNKLNLGSYVKGLNAMAKDAKLTEFKVVLSEPNYFSALNGQFDSGHITLNDYTNYLAIHFLMDNAGEYGIDIPSADAPAVHARDSRRKNGEKKFEKYITRRGHGARKITRRPLNSKGLALTVEDEIRTGCVDTMIDYMPFGPGYTYVRNRADRDDVRKDVTTMIKNIISEFGGMLDTLDWIDKDSLAKAHKKSENLIQNYLWPDSVFGLDFNDFTTINAYHINYASFLDNAGLTTYWDALKTMKAALMKTEQWDIVTKPGDRTNFLQSPATVNAWYQPERNSITIPFGIVNPPFYSLVYPQNYNYGGLGGVCGHELTHGYDDEGTQFNEIGELAGCDFTHCSILDDDSRFGFVDMAQCVVQQFNSQCCPLKKGNVRCVNGETTQGENIADIGGQQAAYRAYHKYISDKGSAEKRLPGLESFTPDQIFWITYGGTWCMKLTDERLARQLMTDVHSPSSCRVDQVMQDIPQFGQDFLCKRGTPMYPVDDDRCKVWVGF</sequence>
<dbReference type="EnsemblMetazoa" id="PPA45637.1">
    <property type="protein sequence ID" value="PPA45637.1"/>
    <property type="gene ID" value="WBGene00284006"/>
</dbReference>
<keyword evidence="7" id="KW-0482">Metalloprotease</keyword>
<keyword evidence="4" id="KW-0479">Metal-binding</keyword>
<keyword evidence="3" id="KW-0645">Protease</keyword>
<evidence type="ECO:0000256" key="1">
    <source>
        <dbReference type="ARBA" id="ARBA00001947"/>
    </source>
</evidence>
<evidence type="ECO:0000256" key="2">
    <source>
        <dbReference type="ARBA" id="ARBA00007357"/>
    </source>
</evidence>
<dbReference type="GO" id="GO:0046872">
    <property type="term" value="F:metal ion binding"/>
    <property type="evidence" value="ECO:0007669"/>
    <property type="project" value="UniProtKB-KW"/>
</dbReference>
<proteinExistence type="inferred from homology"/>
<evidence type="ECO:0000256" key="7">
    <source>
        <dbReference type="ARBA" id="ARBA00023049"/>
    </source>
</evidence>
<feature type="domain" description="Peptidase M13 C-terminal" evidence="8">
    <location>
        <begin position="612"/>
        <end position="829"/>
    </location>
</feature>
<evidence type="ECO:0000256" key="4">
    <source>
        <dbReference type="ARBA" id="ARBA00022723"/>
    </source>
</evidence>
<dbReference type="GO" id="GO:0005886">
    <property type="term" value="C:plasma membrane"/>
    <property type="evidence" value="ECO:0000318"/>
    <property type="project" value="GO_Central"/>
</dbReference>
<dbReference type="PROSITE" id="PS51885">
    <property type="entry name" value="NEPRILYSIN"/>
    <property type="match status" value="1"/>
</dbReference>
<dbReference type="Pfam" id="PF01431">
    <property type="entry name" value="Peptidase_M13"/>
    <property type="match status" value="1"/>
</dbReference>
<dbReference type="InterPro" id="IPR042089">
    <property type="entry name" value="Peptidase_M13_dom_2"/>
</dbReference>
<evidence type="ECO:0000313" key="11">
    <source>
        <dbReference type="Proteomes" id="UP000005239"/>
    </source>
</evidence>
<dbReference type="Pfam" id="PF05649">
    <property type="entry name" value="Peptidase_M13_N"/>
    <property type="match status" value="1"/>
</dbReference>
<reference evidence="10" key="2">
    <citation type="submission" date="2022-06" db="UniProtKB">
        <authorList>
            <consortium name="EnsemblMetazoa"/>
        </authorList>
    </citation>
    <scope>IDENTIFICATION</scope>
    <source>
        <strain evidence="10">PS312</strain>
    </source>
</reference>
<dbReference type="InterPro" id="IPR000718">
    <property type="entry name" value="Peptidase_M13"/>
</dbReference>
<accession>A0A8R1Z4V3</accession>
<feature type="domain" description="Peptidase M13 N-terminal" evidence="9">
    <location>
        <begin position="91"/>
        <end position="541"/>
    </location>
</feature>
<keyword evidence="6" id="KW-0862">Zinc</keyword>
<dbReference type="Gene3D" id="1.10.1380.10">
    <property type="entry name" value="Neutral endopeptidase , domain2"/>
    <property type="match status" value="1"/>
</dbReference>
<dbReference type="InterPro" id="IPR024079">
    <property type="entry name" value="MetalloPept_cat_dom_sf"/>
</dbReference>